<dbReference type="Pfam" id="PF00018">
    <property type="entry name" value="SH3_1"/>
    <property type="match status" value="1"/>
</dbReference>
<evidence type="ECO:0000256" key="1">
    <source>
        <dbReference type="ARBA" id="ARBA00001947"/>
    </source>
</evidence>
<dbReference type="FunFam" id="3.30.200.20:FF:000053">
    <property type="entry name" value="Tyrosine-protein kinase"/>
    <property type="match status" value="1"/>
</dbReference>
<feature type="domain" description="PH" evidence="23">
    <location>
        <begin position="4"/>
        <end position="111"/>
    </location>
</feature>
<dbReference type="InterPro" id="IPR020635">
    <property type="entry name" value="Tyr_kinase_cat_dom"/>
</dbReference>
<dbReference type="Gene3D" id="1.10.510.10">
    <property type="entry name" value="Transferase(Phosphotransferase) domain 1"/>
    <property type="match status" value="1"/>
</dbReference>
<dbReference type="GO" id="GO:0005829">
    <property type="term" value="C:cytosol"/>
    <property type="evidence" value="ECO:0007669"/>
    <property type="project" value="UniProtKB-ARBA"/>
</dbReference>
<dbReference type="InterPro" id="IPR036028">
    <property type="entry name" value="SH3-like_dom_sf"/>
</dbReference>
<evidence type="ECO:0000259" key="21">
    <source>
        <dbReference type="PROSITE" id="PS50001"/>
    </source>
</evidence>
<dbReference type="CDD" id="cd01238">
    <property type="entry name" value="PH_Btk"/>
    <property type="match status" value="1"/>
</dbReference>
<keyword evidence="3" id="KW-0597">Phosphoprotein</keyword>
<keyword evidence="12 16" id="KW-0727">SH2 domain</keyword>
<evidence type="ECO:0000313" key="25">
    <source>
        <dbReference type="EMBL" id="MBN3324991.1"/>
    </source>
</evidence>
<dbReference type="PROSITE" id="PS00107">
    <property type="entry name" value="PROTEIN_KINASE_ATP"/>
    <property type="match status" value="1"/>
</dbReference>
<dbReference type="FunFam" id="1.10.510.10:FF:000052">
    <property type="entry name" value="Tyrosine-protein kinase"/>
    <property type="match status" value="1"/>
</dbReference>
<evidence type="ECO:0000259" key="23">
    <source>
        <dbReference type="PROSITE" id="PS50003"/>
    </source>
</evidence>
<dbReference type="InterPro" id="IPR036860">
    <property type="entry name" value="SH2_dom_sf"/>
</dbReference>
<dbReference type="GO" id="GO:0004715">
    <property type="term" value="F:non-membrane spanning protein tyrosine kinase activity"/>
    <property type="evidence" value="ECO:0007669"/>
    <property type="project" value="UniProtKB-EC"/>
</dbReference>
<dbReference type="SMART" id="SM00252">
    <property type="entry name" value="SH2"/>
    <property type="match status" value="1"/>
</dbReference>
<dbReference type="PRINTS" id="PR00109">
    <property type="entry name" value="TYRKINASE"/>
</dbReference>
<evidence type="ECO:0000256" key="4">
    <source>
        <dbReference type="ARBA" id="ARBA00022679"/>
    </source>
</evidence>
<evidence type="ECO:0000259" key="24">
    <source>
        <dbReference type="PROSITE" id="PS50011"/>
    </source>
</evidence>
<dbReference type="AlphaFoldDB" id="A0A8J7PAK4"/>
<keyword evidence="6" id="KW-0479">Metal-binding</keyword>
<feature type="domain" description="SH3" evidence="22">
    <location>
        <begin position="232"/>
        <end position="292"/>
    </location>
</feature>
<dbReference type="SMART" id="SM00219">
    <property type="entry name" value="TyrKc"/>
    <property type="match status" value="1"/>
</dbReference>
<keyword evidence="4 20" id="KW-0808">Transferase</keyword>
<dbReference type="InterPro" id="IPR000980">
    <property type="entry name" value="SH2"/>
</dbReference>
<comment type="similarity">
    <text evidence="20">Belongs to the protein kinase superfamily. Tyr protein kinase family.</text>
</comment>
<dbReference type="PANTHER" id="PTHR24418">
    <property type="entry name" value="TYROSINE-PROTEIN KINASE"/>
    <property type="match status" value="1"/>
</dbReference>
<feature type="binding site" evidence="19">
    <location>
        <position position="502"/>
    </location>
    <ligand>
        <name>ATP</name>
        <dbReference type="ChEBI" id="CHEBI:30616"/>
    </ligand>
</feature>
<feature type="domain" description="Protein kinase" evidence="24">
    <location>
        <begin position="474"/>
        <end position="724"/>
    </location>
</feature>
<dbReference type="PROSITE" id="PS00109">
    <property type="entry name" value="PROTEIN_KINASE_TYR"/>
    <property type="match status" value="1"/>
</dbReference>
<dbReference type="SMART" id="SM00233">
    <property type="entry name" value="PH"/>
    <property type="match status" value="1"/>
</dbReference>
<dbReference type="PRINTS" id="PR00401">
    <property type="entry name" value="SH2DOMAIN"/>
</dbReference>
<keyword evidence="2 17" id="KW-0728">SH3 domain</keyword>
<keyword evidence="7 19" id="KW-0547">Nucleotide-binding</keyword>
<evidence type="ECO:0000256" key="2">
    <source>
        <dbReference type="ARBA" id="ARBA00022443"/>
    </source>
</evidence>
<dbReference type="PROSITE" id="PS50002">
    <property type="entry name" value="SH3"/>
    <property type="match status" value="1"/>
</dbReference>
<keyword evidence="14" id="KW-0449">Lipoprotein</keyword>
<evidence type="ECO:0000256" key="16">
    <source>
        <dbReference type="PROSITE-ProRule" id="PRU00191"/>
    </source>
</evidence>
<evidence type="ECO:0000256" key="3">
    <source>
        <dbReference type="ARBA" id="ARBA00022553"/>
    </source>
</evidence>
<dbReference type="GO" id="GO:0008270">
    <property type="term" value="F:zinc ion binding"/>
    <property type="evidence" value="ECO:0007669"/>
    <property type="project" value="UniProtKB-KW"/>
</dbReference>
<dbReference type="InterPro" id="IPR050198">
    <property type="entry name" value="Non-receptor_tyrosine_kinases"/>
</dbReference>
<dbReference type="SUPFAM" id="SSF50729">
    <property type="entry name" value="PH domain-like"/>
    <property type="match status" value="1"/>
</dbReference>
<dbReference type="GO" id="GO:0035556">
    <property type="term" value="P:intracellular signal transduction"/>
    <property type="evidence" value="ECO:0007669"/>
    <property type="project" value="InterPro"/>
</dbReference>
<dbReference type="Pfam" id="PF00779">
    <property type="entry name" value="BTK"/>
    <property type="match status" value="1"/>
</dbReference>
<evidence type="ECO:0000313" key="26">
    <source>
        <dbReference type="Proteomes" id="UP000736164"/>
    </source>
</evidence>
<keyword evidence="5" id="KW-0519">Myristate</keyword>
<dbReference type="Pfam" id="PF00017">
    <property type="entry name" value="SH2"/>
    <property type="match status" value="1"/>
</dbReference>
<dbReference type="EC" id="2.7.10.2" evidence="20"/>
<feature type="domain" description="SH2" evidence="21">
    <location>
        <begin position="356"/>
        <end position="452"/>
    </location>
</feature>
<dbReference type="InterPro" id="IPR008266">
    <property type="entry name" value="Tyr_kinase_AS"/>
</dbReference>
<dbReference type="SMART" id="SM00326">
    <property type="entry name" value="SH3"/>
    <property type="match status" value="1"/>
</dbReference>
<evidence type="ECO:0000256" key="11">
    <source>
        <dbReference type="ARBA" id="ARBA00022840"/>
    </source>
</evidence>
<evidence type="ECO:0000256" key="10">
    <source>
        <dbReference type="ARBA" id="ARBA00022833"/>
    </source>
</evidence>
<dbReference type="InterPro" id="IPR001849">
    <property type="entry name" value="PH_domain"/>
</dbReference>
<dbReference type="InterPro" id="IPR011009">
    <property type="entry name" value="Kinase-like_dom_sf"/>
</dbReference>
<keyword evidence="10" id="KW-0862">Zinc</keyword>
<dbReference type="Proteomes" id="UP000736164">
    <property type="component" value="Unassembled WGS sequence"/>
</dbReference>
<proteinExistence type="inferred from homology"/>
<keyword evidence="11 19" id="KW-0067">ATP-binding</keyword>
<dbReference type="SUPFAM" id="SSF55550">
    <property type="entry name" value="SH2 domain"/>
    <property type="match status" value="1"/>
</dbReference>
<organism evidence="25 26">
    <name type="scientific">Atractosteus spatula</name>
    <name type="common">Alligator gar</name>
    <name type="synonym">Lepisosteus spatula</name>
    <dbReference type="NCBI Taxonomy" id="7917"/>
    <lineage>
        <taxon>Eukaryota</taxon>
        <taxon>Metazoa</taxon>
        <taxon>Chordata</taxon>
        <taxon>Craniata</taxon>
        <taxon>Vertebrata</taxon>
        <taxon>Euteleostomi</taxon>
        <taxon>Actinopterygii</taxon>
        <taxon>Neopterygii</taxon>
        <taxon>Holostei</taxon>
        <taxon>Semionotiformes</taxon>
        <taxon>Lepisosteidae</taxon>
        <taxon>Atractosteus</taxon>
    </lineage>
</organism>
<dbReference type="InterPro" id="IPR000719">
    <property type="entry name" value="Prot_kinase_dom"/>
</dbReference>
<sequence length="734" mass="84412">MEAAPIKEEILLKMSQQKKKMSPRNYKERLFELTETTLSYYEHDKGKKGNKKGTVLVERIRCVNTVLLEEQTPVQRQYPFQIVYDEGILYVFAKDEINRRSWLEALNKVIKNNSNLLMKYHSGFWADGKFLCCKQASKNAPGCTLLDSSHPINGQWGELSHSQLVRKPVLHELHEHVLCPAGMLSHQDEITERATTGKRDTWLPSLSKQLPTIPAQCRERTTLPPIPERRKEPQKAVVALHHYEGMRSCELSLVKGAKYYVLEEENSEWWKVKDMNGDEGYVPVTYIQEQSHKPAANTEPLKTLKERSFSTVLEHKKSNPSHHLPQRSLSMDNALSNNIPSNSIPLHSVNIEDYQWYAGNMSRAKAEQLLREKGKEGAFVVRDSSQQGTYTVSVFTLAFDDKNGSIRHYLVNVTPDSKYYIAENHLFDSVPKMVQYHQHNAAGMVTRLRHPALIRDTKVPSSANGKWELKREEITLLKELGRGQFGVVQLGLWKSKYEVAIKMIKEGSMSEEEFIEEAQIMMKLRHPKLVALHGVCTDTYPIYIVTEYMCNGCLLSYLQAHGSPLQRIQLVEMCFDVCDAMMYLESQQFIHRDLAARNCLVEKDLTVKVSDFGMARYVLDDQYTSSAGTKFPVKWSAPEVLNYTRFSSKSDVWAFGILVWEVFTLGKQPYELYNNTQVAEKIMQGYRLYRPQVMCEDFYQILKSCWHEASSFIATLLLLCMCFFNCQSTCFTSS</sequence>
<dbReference type="InterPro" id="IPR001562">
    <property type="entry name" value="Znf_Btk_motif"/>
</dbReference>
<protein>
    <recommendedName>
        <fullName evidence="20">Tyrosine-protein kinase</fullName>
        <ecNumber evidence="20">2.7.10.2</ecNumber>
    </recommendedName>
</protein>
<dbReference type="Pfam" id="PF00169">
    <property type="entry name" value="PH"/>
    <property type="match status" value="1"/>
</dbReference>
<comment type="caution">
    <text evidence="25">The sequence shown here is derived from an EMBL/GenBank/DDBJ whole genome shotgun (WGS) entry which is preliminary data.</text>
</comment>
<dbReference type="InterPro" id="IPR001245">
    <property type="entry name" value="Ser-Thr/Tyr_kinase_cat_dom"/>
</dbReference>
<dbReference type="Gene3D" id="2.30.30.40">
    <property type="entry name" value="SH3 Domains"/>
    <property type="match status" value="1"/>
</dbReference>
<dbReference type="PROSITE" id="PS50011">
    <property type="entry name" value="PROTEIN_KINASE_DOM"/>
    <property type="match status" value="1"/>
</dbReference>
<dbReference type="SMART" id="SM00107">
    <property type="entry name" value="BTK"/>
    <property type="match status" value="1"/>
</dbReference>
<dbReference type="Gene3D" id="2.30.29.30">
    <property type="entry name" value="Pleckstrin-homology domain (PH domain)/Phosphotyrosine-binding domain (PTB)"/>
    <property type="match status" value="1"/>
</dbReference>
<evidence type="ECO:0000256" key="13">
    <source>
        <dbReference type="ARBA" id="ARBA00023137"/>
    </source>
</evidence>
<feature type="non-terminal residue" evidence="25">
    <location>
        <position position="734"/>
    </location>
</feature>
<comment type="catalytic activity">
    <reaction evidence="15 20">
        <text>L-tyrosyl-[protein] + ATP = O-phospho-L-tyrosyl-[protein] + ADP + H(+)</text>
        <dbReference type="Rhea" id="RHEA:10596"/>
        <dbReference type="Rhea" id="RHEA-COMP:10136"/>
        <dbReference type="Rhea" id="RHEA-COMP:20101"/>
        <dbReference type="ChEBI" id="CHEBI:15378"/>
        <dbReference type="ChEBI" id="CHEBI:30616"/>
        <dbReference type="ChEBI" id="CHEBI:46858"/>
        <dbReference type="ChEBI" id="CHEBI:61978"/>
        <dbReference type="ChEBI" id="CHEBI:456216"/>
        <dbReference type="EC" id="2.7.10.2"/>
    </reaction>
</comment>
<evidence type="ECO:0000256" key="8">
    <source>
        <dbReference type="ARBA" id="ARBA00022771"/>
    </source>
</evidence>
<evidence type="ECO:0000256" key="5">
    <source>
        <dbReference type="ARBA" id="ARBA00022707"/>
    </source>
</evidence>
<evidence type="ECO:0000256" key="17">
    <source>
        <dbReference type="PROSITE-ProRule" id="PRU00192"/>
    </source>
</evidence>
<evidence type="ECO:0000256" key="12">
    <source>
        <dbReference type="ARBA" id="ARBA00022999"/>
    </source>
</evidence>
<evidence type="ECO:0000256" key="19">
    <source>
        <dbReference type="PROSITE-ProRule" id="PRU10141"/>
    </source>
</evidence>
<evidence type="ECO:0000256" key="20">
    <source>
        <dbReference type="RuleBase" id="RU362096"/>
    </source>
</evidence>
<gene>
    <name evidence="25" type="primary">Bmx</name>
    <name evidence="25" type="ORF">GTO95_0014009</name>
</gene>
<evidence type="ECO:0000256" key="18">
    <source>
        <dbReference type="PROSITE-ProRule" id="PRU00432"/>
    </source>
</evidence>
<evidence type="ECO:0000256" key="14">
    <source>
        <dbReference type="ARBA" id="ARBA00023288"/>
    </source>
</evidence>
<dbReference type="PROSITE" id="PS51113">
    <property type="entry name" value="ZF_BTK"/>
    <property type="match status" value="1"/>
</dbReference>
<comment type="cofactor">
    <cofactor evidence="1">
        <name>Zn(2+)</name>
        <dbReference type="ChEBI" id="CHEBI:29105"/>
    </cofactor>
</comment>
<feature type="non-terminal residue" evidence="25">
    <location>
        <position position="1"/>
    </location>
</feature>
<dbReference type="SUPFAM" id="SSF50044">
    <property type="entry name" value="SH3-domain"/>
    <property type="match status" value="1"/>
</dbReference>
<evidence type="ECO:0000256" key="6">
    <source>
        <dbReference type="ARBA" id="ARBA00022723"/>
    </source>
</evidence>
<dbReference type="SUPFAM" id="SSF56112">
    <property type="entry name" value="Protein kinase-like (PK-like)"/>
    <property type="match status" value="1"/>
</dbReference>
<dbReference type="EMBL" id="JAAWVO010073617">
    <property type="protein sequence ID" value="MBN3324991.1"/>
    <property type="molecule type" value="Genomic_DNA"/>
</dbReference>
<evidence type="ECO:0000256" key="9">
    <source>
        <dbReference type="ARBA" id="ARBA00022777"/>
    </source>
</evidence>
<keyword evidence="9 20" id="KW-0418">Kinase</keyword>
<reference evidence="25" key="1">
    <citation type="journal article" date="2021" name="Cell">
        <title>Tracing the genetic footprints of vertebrate landing in non-teleost ray-finned fishes.</title>
        <authorList>
            <person name="Bi X."/>
            <person name="Wang K."/>
            <person name="Yang L."/>
            <person name="Pan H."/>
            <person name="Jiang H."/>
            <person name="Wei Q."/>
            <person name="Fang M."/>
            <person name="Yu H."/>
            <person name="Zhu C."/>
            <person name="Cai Y."/>
            <person name="He Y."/>
            <person name="Gan X."/>
            <person name="Zeng H."/>
            <person name="Yu D."/>
            <person name="Zhu Y."/>
            <person name="Jiang H."/>
            <person name="Qiu Q."/>
            <person name="Yang H."/>
            <person name="Zhang Y.E."/>
            <person name="Wang W."/>
            <person name="Zhu M."/>
            <person name="He S."/>
            <person name="Zhang G."/>
        </authorList>
    </citation>
    <scope>NUCLEOTIDE SEQUENCE</scope>
    <source>
        <strain evidence="25">Allg_001</strain>
    </source>
</reference>
<dbReference type="InterPro" id="IPR001452">
    <property type="entry name" value="SH3_domain"/>
</dbReference>
<evidence type="ECO:0000256" key="15">
    <source>
        <dbReference type="ARBA" id="ARBA00051245"/>
    </source>
</evidence>
<keyword evidence="8 18" id="KW-0863">Zinc-finger</keyword>
<keyword evidence="26" id="KW-1185">Reference proteome</keyword>
<evidence type="ECO:0000259" key="22">
    <source>
        <dbReference type="PROSITE" id="PS50002"/>
    </source>
</evidence>
<dbReference type="PROSITE" id="PS50001">
    <property type="entry name" value="SH2"/>
    <property type="match status" value="1"/>
</dbReference>
<evidence type="ECO:0000256" key="7">
    <source>
        <dbReference type="ARBA" id="ARBA00022741"/>
    </source>
</evidence>
<accession>A0A8J7PAK4</accession>
<dbReference type="InterPro" id="IPR017441">
    <property type="entry name" value="Protein_kinase_ATP_BS"/>
</dbReference>
<keyword evidence="13 20" id="KW-0829">Tyrosine-protein kinase</keyword>
<dbReference type="GO" id="GO:0005524">
    <property type="term" value="F:ATP binding"/>
    <property type="evidence" value="ECO:0007669"/>
    <property type="project" value="UniProtKB-UniRule"/>
</dbReference>
<dbReference type="InterPro" id="IPR011993">
    <property type="entry name" value="PH-like_dom_sf"/>
</dbReference>
<dbReference type="PRINTS" id="PR00402">
    <property type="entry name" value="TECBTKDOMAIN"/>
</dbReference>
<dbReference type="Gene3D" id="3.30.505.10">
    <property type="entry name" value="SH2 domain"/>
    <property type="match status" value="1"/>
</dbReference>
<name>A0A8J7PAK4_ATRSP</name>
<dbReference type="Pfam" id="PF07714">
    <property type="entry name" value="PK_Tyr_Ser-Thr"/>
    <property type="match status" value="1"/>
</dbReference>
<dbReference type="PROSITE" id="PS50003">
    <property type="entry name" value="PH_DOMAIN"/>
    <property type="match status" value="1"/>
</dbReference>